<dbReference type="EMBL" id="JAUSRF010000006">
    <property type="protein sequence ID" value="MDP9837579.1"/>
    <property type="molecule type" value="Genomic_DNA"/>
</dbReference>
<dbReference type="RefSeq" id="WP_306834423.1">
    <property type="nucleotide sequence ID" value="NZ_JAUSRF010000006.1"/>
</dbReference>
<accession>A0ABT9PV39</accession>
<comment type="caution">
    <text evidence="1">The sequence shown here is derived from an EMBL/GenBank/DDBJ whole genome shotgun (WGS) entry which is preliminary data.</text>
</comment>
<keyword evidence="2" id="KW-1185">Reference proteome</keyword>
<name>A0ABT9PV39_9HYPH</name>
<organism evidence="1 2">
    <name type="scientific">Neorhizobium huautlense</name>
    <dbReference type="NCBI Taxonomy" id="67774"/>
    <lineage>
        <taxon>Bacteria</taxon>
        <taxon>Pseudomonadati</taxon>
        <taxon>Pseudomonadota</taxon>
        <taxon>Alphaproteobacteria</taxon>
        <taxon>Hyphomicrobiales</taxon>
        <taxon>Rhizobiaceae</taxon>
        <taxon>Rhizobium/Agrobacterium group</taxon>
        <taxon>Neorhizobium</taxon>
    </lineage>
</organism>
<reference evidence="1 2" key="1">
    <citation type="submission" date="2023-07" db="EMBL/GenBank/DDBJ databases">
        <title>Sorghum-associated microbial communities from plants grown in Nebraska, USA.</title>
        <authorList>
            <person name="Schachtman D."/>
        </authorList>
    </citation>
    <scope>NUCLEOTIDE SEQUENCE [LARGE SCALE GENOMIC DNA]</scope>
    <source>
        <strain evidence="1 2">DS1307</strain>
    </source>
</reference>
<sequence>MTDSEIQKASDTIIDALPADDADAAQVALAVAAAKCVDAGMTDDQAGRGLMAALVSIRNRLRRARAN</sequence>
<gene>
    <name evidence="1" type="ORF">J2T09_002331</name>
</gene>
<dbReference type="Proteomes" id="UP001241472">
    <property type="component" value="Unassembled WGS sequence"/>
</dbReference>
<evidence type="ECO:0000313" key="2">
    <source>
        <dbReference type="Proteomes" id="UP001241472"/>
    </source>
</evidence>
<proteinExistence type="predicted"/>
<protein>
    <submittedName>
        <fullName evidence="1">Uncharacterized protein</fullName>
    </submittedName>
</protein>
<evidence type="ECO:0000313" key="1">
    <source>
        <dbReference type="EMBL" id="MDP9837579.1"/>
    </source>
</evidence>